<accession>A0ABV9RGL6</accession>
<keyword evidence="1" id="KW-0472">Membrane</keyword>
<evidence type="ECO:0000256" key="1">
    <source>
        <dbReference type="SAM" id="Phobius"/>
    </source>
</evidence>
<feature type="transmembrane region" description="Helical" evidence="1">
    <location>
        <begin position="71"/>
        <end position="90"/>
    </location>
</feature>
<feature type="transmembrane region" description="Helical" evidence="1">
    <location>
        <begin position="44"/>
        <end position="64"/>
    </location>
</feature>
<dbReference type="Proteomes" id="UP001595909">
    <property type="component" value="Unassembled WGS sequence"/>
</dbReference>
<dbReference type="EMBL" id="JBHSIM010000017">
    <property type="protein sequence ID" value="MFC4832337.1"/>
    <property type="molecule type" value="Genomic_DNA"/>
</dbReference>
<sequence length="134" mass="13425">MVDRLAVGLFRVVVVLHAAMTVVQAVAAGGILQASAVGMIVHQAVGGTLLLVAMIQVPLAVLAWRPGRLPAWPIGVSAALVVVETAQVALGATGVLAVHVPLGVAIVGTAVTLAIWVVRARPSAVIAPGALATR</sequence>
<comment type="caution">
    <text evidence="2">The sequence shown here is derived from an EMBL/GenBank/DDBJ whole genome shotgun (WGS) entry which is preliminary data.</text>
</comment>
<keyword evidence="1" id="KW-0812">Transmembrane</keyword>
<reference evidence="3" key="1">
    <citation type="journal article" date="2019" name="Int. J. Syst. Evol. Microbiol.">
        <title>The Global Catalogue of Microorganisms (GCM) 10K type strain sequencing project: providing services to taxonomists for standard genome sequencing and annotation.</title>
        <authorList>
            <consortium name="The Broad Institute Genomics Platform"/>
            <consortium name="The Broad Institute Genome Sequencing Center for Infectious Disease"/>
            <person name="Wu L."/>
            <person name="Ma J."/>
        </authorList>
    </citation>
    <scope>NUCLEOTIDE SEQUENCE [LARGE SCALE GENOMIC DNA]</scope>
    <source>
        <strain evidence="3">CCUG 50347</strain>
    </source>
</reference>
<evidence type="ECO:0000313" key="2">
    <source>
        <dbReference type="EMBL" id="MFC4832337.1"/>
    </source>
</evidence>
<proteinExistence type="predicted"/>
<organism evidence="2 3">
    <name type="scientific">Actinomycetospora chibensis</name>
    <dbReference type="NCBI Taxonomy" id="663606"/>
    <lineage>
        <taxon>Bacteria</taxon>
        <taxon>Bacillati</taxon>
        <taxon>Actinomycetota</taxon>
        <taxon>Actinomycetes</taxon>
        <taxon>Pseudonocardiales</taxon>
        <taxon>Pseudonocardiaceae</taxon>
        <taxon>Actinomycetospora</taxon>
    </lineage>
</organism>
<evidence type="ECO:0000313" key="3">
    <source>
        <dbReference type="Proteomes" id="UP001595909"/>
    </source>
</evidence>
<feature type="transmembrane region" description="Helical" evidence="1">
    <location>
        <begin position="96"/>
        <end position="118"/>
    </location>
</feature>
<gene>
    <name evidence="2" type="ORF">ACFPEL_07950</name>
</gene>
<protein>
    <submittedName>
        <fullName evidence="2">Uncharacterized protein</fullName>
    </submittedName>
</protein>
<dbReference type="RefSeq" id="WP_274190414.1">
    <property type="nucleotide sequence ID" value="NZ_BAABHN010000017.1"/>
</dbReference>
<keyword evidence="3" id="KW-1185">Reference proteome</keyword>
<name>A0ABV9RGL6_9PSEU</name>
<keyword evidence="1" id="KW-1133">Transmembrane helix</keyword>